<feature type="transmembrane region" description="Helical" evidence="1">
    <location>
        <begin position="33"/>
        <end position="53"/>
    </location>
</feature>
<accession>A0A0L8FZP9</accession>
<name>A0A0L8FZP9_OCTBM</name>
<proteinExistence type="predicted"/>
<sequence length="109" mass="12911">MTIFSVYFKFLHGPNYINAFLSDLYFGYNSENIFIMLIFIIALIICSFQLNYFCSLEYFLVAVVHLLLPSSTKHIIHHLIYYLHISDTCNMQLKCYYINTCIIQTLLLF</sequence>
<keyword evidence="1" id="KW-0812">Transmembrane</keyword>
<dbReference type="AlphaFoldDB" id="A0A0L8FZP9"/>
<keyword evidence="1" id="KW-1133">Transmembrane helix</keyword>
<organism evidence="2">
    <name type="scientific">Octopus bimaculoides</name>
    <name type="common">California two-spotted octopus</name>
    <dbReference type="NCBI Taxonomy" id="37653"/>
    <lineage>
        <taxon>Eukaryota</taxon>
        <taxon>Metazoa</taxon>
        <taxon>Spiralia</taxon>
        <taxon>Lophotrochozoa</taxon>
        <taxon>Mollusca</taxon>
        <taxon>Cephalopoda</taxon>
        <taxon>Coleoidea</taxon>
        <taxon>Octopodiformes</taxon>
        <taxon>Octopoda</taxon>
        <taxon>Incirrata</taxon>
        <taxon>Octopodidae</taxon>
        <taxon>Octopus</taxon>
    </lineage>
</organism>
<protein>
    <submittedName>
        <fullName evidence="2">Uncharacterized protein</fullName>
    </submittedName>
</protein>
<gene>
    <name evidence="2" type="ORF">OCBIM_22003485mg</name>
</gene>
<keyword evidence="1" id="KW-0472">Membrane</keyword>
<reference evidence="2" key="1">
    <citation type="submission" date="2015-07" db="EMBL/GenBank/DDBJ databases">
        <title>MeaNS - Measles Nucleotide Surveillance Program.</title>
        <authorList>
            <person name="Tran T."/>
            <person name="Druce J."/>
        </authorList>
    </citation>
    <scope>NUCLEOTIDE SEQUENCE</scope>
    <source>
        <strain evidence="2">UCB-OBI-ISO-001</strain>
        <tissue evidence="2">Gonad</tissue>
    </source>
</reference>
<dbReference type="EMBL" id="KQ425015">
    <property type="protein sequence ID" value="KOF70138.1"/>
    <property type="molecule type" value="Genomic_DNA"/>
</dbReference>
<evidence type="ECO:0000313" key="2">
    <source>
        <dbReference type="EMBL" id="KOF70138.1"/>
    </source>
</evidence>
<evidence type="ECO:0000256" key="1">
    <source>
        <dbReference type="SAM" id="Phobius"/>
    </source>
</evidence>